<organism evidence="2 3">
    <name type="scientific">Nesidiocoris tenuis</name>
    <dbReference type="NCBI Taxonomy" id="355587"/>
    <lineage>
        <taxon>Eukaryota</taxon>
        <taxon>Metazoa</taxon>
        <taxon>Ecdysozoa</taxon>
        <taxon>Arthropoda</taxon>
        <taxon>Hexapoda</taxon>
        <taxon>Insecta</taxon>
        <taxon>Pterygota</taxon>
        <taxon>Neoptera</taxon>
        <taxon>Paraneoptera</taxon>
        <taxon>Hemiptera</taxon>
        <taxon>Heteroptera</taxon>
        <taxon>Panheteroptera</taxon>
        <taxon>Cimicomorpha</taxon>
        <taxon>Miridae</taxon>
        <taxon>Dicyphina</taxon>
        <taxon>Nesidiocoris</taxon>
    </lineage>
</organism>
<keyword evidence="3" id="KW-1185">Reference proteome</keyword>
<protein>
    <submittedName>
        <fullName evidence="2">Uncharacterized protein</fullName>
    </submittedName>
</protein>
<accession>A0A6H5GMQ7</accession>
<evidence type="ECO:0000313" key="2">
    <source>
        <dbReference type="EMBL" id="CAB0004703.1"/>
    </source>
</evidence>
<evidence type="ECO:0000256" key="1">
    <source>
        <dbReference type="SAM" id="MobiDB-lite"/>
    </source>
</evidence>
<dbReference type="AlphaFoldDB" id="A0A6H5GMQ7"/>
<name>A0A6H5GMQ7_9HEMI</name>
<evidence type="ECO:0000313" key="3">
    <source>
        <dbReference type="Proteomes" id="UP000479000"/>
    </source>
</evidence>
<reference evidence="2 3" key="1">
    <citation type="submission" date="2020-02" db="EMBL/GenBank/DDBJ databases">
        <authorList>
            <person name="Ferguson B K."/>
        </authorList>
    </citation>
    <scope>NUCLEOTIDE SEQUENCE [LARGE SCALE GENOMIC DNA]</scope>
</reference>
<proteinExistence type="predicted"/>
<gene>
    <name evidence="2" type="ORF">NTEN_LOCUS10180</name>
</gene>
<feature type="region of interest" description="Disordered" evidence="1">
    <location>
        <begin position="243"/>
        <end position="263"/>
    </location>
</feature>
<sequence length="263" mass="29806">MKWTRRFGRAAVKTLLSRSVTWYTRHRLGIVLYKASSPIFRPKSRRGSLLSRPLLGPPRSLPIFLSFWGLATIGRKRLHVGAGGRETNSVMYGNISKATFYKPLWDTGSRKVSKALGFYRPQAQHHHSDTWAERRVINHHEFPFRVVPMRLTTPYNNLLPFPTACHVVPTEAISTVRCCLKMNLIERKTGIRNRYKAESEFASHLPEACHPFDGRVGVGHSAQTESRKKVGCAGRHGNTFAAKKKPITTLNEQKDVSHGPPWT</sequence>
<dbReference type="Proteomes" id="UP000479000">
    <property type="component" value="Unassembled WGS sequence"/>
</dbReference>
<dbReference type="EMBL" id="CADCXU010015138">
    <property type="protein sequence ID" value="CAB0004703.1"/>
    <property type="molecule type" value="Genomic_DNA"/>
</dbReference>